<comment type="caution">
    <text evidence="2">The sequence shown here is derived from an EMBL/GenBank/DDBJ whole genome shotgun (WGS) entry which is preliminary data.</text>
</comment>
<feature type="region of interest" description="Disordered" evidence="1">
    <location>
        <begin position="39"/>
        <end position="61"/>
    </location>
</feature>
<evidence type="ECO:0000256" key="1">
    <source>
        <dbReference type="SAM" id="MobiDB-lite"/>
    </source>
</evidence>
<keyword evidence="3" id="KW-1185">Reference proteome</keyword>
<evidence type="ECO:0000313" key="2">
    <source>
        <dbReference type="EMBL" id="KAL0956439.1"/>
    </source>
</evidence>
<name>A0ABR3JLG1_9AGAR</name>
<dbReference type="EMBL" id="JASNQZ010000006">
    <property type="protein sequence ID" value="KAL0956439.1"/>
    <property type="molecule type" value="Genomic_DNA"/>
</dbReference>
<accession>A0ABR3JLG1</accession>
<sequence>MLKLPDNKPVFVWTHPSGTSIRSPSGATTIDSISISPKCQKNELTDNRPPQGDVFTKVHTP</sequence>
<evidence type="ECO:0000313" key="3">
    <source>
        <dbReference type="Proteomes" id="UP001556367"/>
    </source>
</evidence>
<organism evidence="2 3">
    <name type="scientific">Hohenbuehelia grisea</name>
    <dbReference type="NCBI Taxonomy" id="104357"/>
    <lineage>
        <taxon>Eukaryota</taxon>
        <taxon>Fungi</taxon>
        <taxon>Dikarya</taxon>
        <taxon>Basidiomycota</taxon>
        <taxon>Agaricomycotina</taxon>
        <taxon>Agaricomycetes</taxon>
        <taxon>Agaricomycetidae</taxon>
        <taxon>Agaricales</taxon>
        <taxon>Pleurotineae</taxon>
        <taxon>Pleurotaceae</taxon>
        <taxon>Hohenbuehelia</taxon>
    </lineage>
</organism>
<dbReference type="Proteomes" id="UP001556367">
    <property type="component" value="Unassembled WGS sequence"/>
</dbReference>
<reference evidence="3" key="1">
    <citation type="submission" date="2024-06" db="EMBL/GenBank/DDBJ databases">
        <title>Multi-omics analyses provide insights into the biosynthesis of the anticancer antibiotic pleurotin in Hohenbuehelia grisea.</title>
        <authorList>
            <person name="Weaver J.A."/>
            <person name="Alberti F."/>
        </authorList>
    </citation>
    <scope>NUCLEOTIDE SEQUENCE [LARGE SCALE GENOMIC DNA]</scope>
    <source>
        <strain evidence="3">T-177</strain>
    </source>
</reference>
<protein>
    <submittedName>
        <fullName evidence="2">Uncharacterized protein</fullName>
    </submittedName>
</protein>
<gene>
    <name evidence="2" type="ORF">HGRIS_002587</name>
</gene>
<proteinExistence type="predicted"/>